<feature type="region of interest" description="Disordered" evidence="5">
    <location>
        <begin position="226"/>
        <end position="258"/>
    </location>
</feature>
<evidence type="ECO:0000256" key="6">
    <source>
        <dbReference type="SAM" id="Phobius"/>
    </source>
</evidence>
<dbReference type="Proteomes" id="UP001589748">
    <property type="component" value="Unassembled WGS sequence"/>
</dbReference>
<evidence type="ECO:0000256" key="3">
    <source>
        <dbReference type="ARBA" id="ARBA00022729"/>
    </source>
</evidence>
<keyword evidence="9" id="KW-1185">Reference proteome</keyword>
<keyword evidence="3" id="KW-0732">Signal</keyword>
<dbReference type="EMBL" id="JBHMDM010000007">
    <property type="protein sequence ID" value="MFB9378550.1"/>
    <property type="molecule type" value="Genomic_DNA"/>
</dbReference>
<dbReference type="InterPro" id="IPR032694">
    <property type="entry name" value="CopC/D"/>
</dbReference>
<dbReference type="PANTHER" id="PTHR34820">
    <property type="entry name" value="INNER MEMBRANE PROTEIN YEBZ"/>
    <property type="match status" value="1"/>
</dbReference>
<comment type="caution">
    <text evidence="8">The sequence shown here is derived from an EMBL/GenBank/DDBJ whole genome shotgun (WGS) entry which is preliminary data.</text>
</comment>
<accession>A0ABV5LWV5</accession>
<evidence type="ECO:0000256" key="2">
    <source>
        <dbReference type="ARBA" id="ARBA00022723"/>
    </source>
</evidence>
<proteinExistence type="predicted"/>
<evidence type="ECO:0000259" key="7">
    <source>
        <dbReference type="Pfam" id="PF04234"/>
    </source>
</evidence>
<evidence type="ECO:0000313" key="9">
    <source>
        <dbReference type="Proteomes" id="UP001589748"/>
    </source>
</evidence>
<gene>
    <name evidence="8" type="ORF">ACFFVI_16420</name>
</gene>
<evidence type="ECO:0000313" key="8">
    <source>
        <dbReference type="EMBL" id="MFB9378550.1"/>
    </source>
</evidence>
<dbReference type="PANTHER" id="PTHR34820:SF4">
    <property type="entry name" value="INNER MEMBRANE PROTEIN YEBZ"/>
    <property type="match status" value="1"/>
</dbReference>
<evidence type="ECO:0000256" key="4">
    <source>
        <dbReference type="ARBA" id="ARBA00023008"/>
    </source>
</evidence>
<evidence type="ECO:0000256" key="5">
    <source>
        <dbReference type="SAM" id="MobiDB-lite"/>
    </source>
</evidence>
<keyword evidence="6" id="KW-0472">Membrane</keyword>
<keyword evidence="4" id="KW-0186">Copper</keyword>
<sequence>MVRSDRPAGTRLAGVGLLVLLTGAGVLGPATSASAHTRPTFADPAEGAVLQQLPAVVDVVFDDPLAPAPVQLSVLDATGAEHAADATTSGTGLSAELSPGPAGEYRLEYRVAGADGHAVHGGWTFRVEAAPVVAAPAPAPTSPAAVSSPAAPATASAAPATAAPATAAPATASAAPATASVAPVATAPVAAVGEDARSWPVGVVGALIALAAGLVVLMVRVVGRARSRRDQGGAPVDPAPLETARGSDDRVADPVSGR</sequence>
<keyword evidence="2" id="KW-0479">Metal-binding</keyword>
<keyword evidence="6" id="KW-0812">Transmembrane</keyword>
<reference evidence="8 9" key="1">
    <citation type="submission" date="2024-09" db="EMBL/GenBank/DDBJ databases">
        <authorList>
            <person name="Sun Q."/>
            <person name="Mori K."/>
        </authorList>
    </citation>
    <scope>NUCLEOTIDE SEQUENCE [LARGE SCALE GENOMIC DNA]</scope>
    <source>
        <strain evidence="8 9">TISTR 1856</strain>
    </source>
</reference>
<dbReference type="SUPFAM" id="SSF81296">
    <property type="entry name" value="E set domains"/>
    <property type="match status" value="1"/>
</dbReference>
<dbReference type="InterPro" id="IPR014755">
    <property type="entry name" value="Cu-Rt/internalin_Ig-like"/>
</dbReference>
<dbReference type="InterPro" id="IPR007348">
    <property type="entry name" value="CopC_dom"/>
</dbReference>
<feature type="domain" description="CopC" evidence="7">
    <location>
        <begin position="36"/>
        <end position="127"/>
    </location>
</feature>
<dbReference type="Gene3D" id="2.60.40.1220">
    <property type="match status" value="1"/>
</dbReference>
<keyword evidence="6" id="KW-1133">Transmembrane helix</keyword>
<organism evidence="8 9">
    <name type="scientific">Kineococcus gynurae</name>
    <dbReference type="NCBI Taxonomy" id="452979"/>
    <lineage>
        <taxon>Bacteria</taxon>
        <taxon>Bacillati</taxon>
        <taxon>Actinomycetota</taxon>
        <taxon>Actinomycetes</taxon>
        <taxon>Kineosporiales</taxon>
        <taxon>Kineosporiaceae</taxon>
        <taxon>Kineococcus</taxon>
    </lineage>
</organism>
<dbReference type="RefSeq" id="WP_380136791.1">
    <property type="nucleotide sequence ID" value="NZ_JBHLUI010000008.1"/>
</dbReference>
<evidence type="ECO:0000256" key="1">
    <source>
        <dbReference type="ARBA" id="ARBA00004196"/>
    </source>
</evidence>
<comment type="subcellular location">
    <subcellularLocation>
        <location evidence="1">Cell envelope</location>
    </subcellularLocation>
</comment>
<feature type="transmembrane region" description="Helical" evidence="6">
    <location>
        <begin position="199"/>
        <end position="219"/>
    </location>
</feature>
<name>A0ABV5LWV5_9ACTN</name>
<dbReference type="Pfam" id="PF04234">
    <property type="entry name" value="CopC"/>
    <property type="match status" value="1"/>
</dbReference>
<protein>
    <submittedName>
        <fullName evidence="8">Copper resistance protein CopC</fullName>
    </submittedName>
</protein>
<dbReference type="InterPro" id="IPR014756">
    <property type="entry name" value="Ig_E-set"/>
</dbReference>